<accession>A0A0M4LW99</accession>
<reference evidence="1 2" key="1">
    <citation type="submission" date="2014-12" db="EMBL/GenBank/DDBJ databases">
        <title>Complete genome sequence of Bifidobacterium longum subsp. infantis BT1.</title>
        <authorList>
            <person name="Kim J.F."/>
            <person name="Kwak M.-J."/>
        </authorList>
    </citation>
    <scope>NUCLEOTIDE SEQUENCE [LARGE SCALE GENOMIC DNA]</scope>
    <source>
        <strain evidence="1 2">BT1</strain>
    </source>
</reference>
<proteinExistence type="predicted"/>
<name>A0A0M4LW99_BIFLI</name>
<dbReference type="AlphaFoldDB" id="A0A0M4LW99"/>
<dbReference type="PATRIC" id="fig|1682.24.peg.2259"/>
<dbReference type="EMBL" id="CP010411">
    <property type="protein sequence ID" value="ALE10306.1"/>
    <property type="molecule type" value="Genomic_DNA"/>
</dbReference>
<dbReference type="InterPro" id="IPR013321">
    <property type="entry name" value="Arc_rbn_hlx_hlx"/>
</dbReference>
<dbReference type="Proteomes" id="UP000067206">
    <property type="component" value="Chromosome"/>
</dbReference>
<dbReference type="GO" id="GO:0006355">
    <property type="term" value="P:regulation of DNA-templated transcription"/>
    <property type="evidence" value="ECO:0007669"/>
    <property type="project" value="InterPro"/>
</dbReference>
<organism evidence="1 2">
    <name type="scientific">Bifidobacterium longum subsp. infantis</name>
    <dbReference type="NCBI Taxonomy" id="1682"/>
    <lineage>
        <taxon>Bacteria</taxon>
        <taxon>Bacillati</taxon>
        <taxon>Actinomycetota</taxon>
        <taxon>Actinomycetes</taxon>
        <taxon>Bifidobacteriales</taxon>
        <taxon>Bifidobacteriaceae</taxon>
        <taxon>Bifidobacterium</taxon>
    </lineage>
</organism>
<dbReference type="Gene3D" id="1.10.1220.10">
    <property type="entry name" value="Met repressor-like"/>
    <property type="match status" value="1"/>
</dbReference>
<evidence type="ECO:0000313" key="1">
    <source>
        <dbReference type="EMBL" id="ALE10306.1"/>
    </source>
</evidence>
<sequence>MRYDYGHGEASVNAERKRDAEKVLKRNGRTYSDLIRDLTDYLADTGELPEFERLTLSLIQEPERGKKQELIQRFADRNLPEAEGDLSDEEILAQARMERFGERDETAVCHEYSARFVQ</sequence>
<protein>
    <submittedName>
        <fullName evidence="1">RelB antitoxin</fullName>
    </submittedName>
</protein>
<gene>
    <name evidence="1" type="ORF">RY67_2321</name>
</gene>
<evidence type="ECO:0000313" key="2">
    <source>
        <dbReference type="Proteomes" id="UP000067206"/>
    </source>
</evidence>
<dbReference type="RefSeq" id="WP_060621366.1">
    <property type="nucleotide sequence ID" value="NZ_CP010411.1"/>
</dbReference>